<dbReference type="GO" id="GO:0045202">
    <property type="term" value="C:synapse"/>
    <property type="evidence" value="ECO:0007669"/>
    <property type="project" value="GOC"/>
</dbReference>
<evidence type="ECO:0000256" key="2">
    <source>
        <dbReference type="ARBA" id="ARBA00010938"/>
    </source>
</evidence>
<comment type="catalytic activity">
    <reaction evidence="1">
        <text>S-ubiquitinyl-[E2 ubiquitin-conjugating enzyme]-L-cysteine + [acceptor protein]-L-lysine = [E2 ubiquitin-conjugating enzyme]-L-cysteine + N(6)-ubiquitinyl-[acceptor protein]-L-lysine.</text>
        <dbReference type="EC" id="2.3.2.27"/>
    </reaction>
</comment>
<evidence type="ECO:0000256" key="6">
    <source>
        <dbReference type="ARBA" id="ARBA00022771"/>
    </source>
</evidence>
<keyword evidence="4" id="KW-0808">Transferase</keyword>
<sequence length="644" mass="67176">MSRHEGVSCDSCLKSNFNGRRYKCLICYDYDLCADCYEEGVTSTRHLVEHPMQCILTRSDIELFFGGEMLNSEQPQSFTCPYCKKMGFSDATLLEHVSSEHTETSSEVVCPVCAGLPGGEPNLVTDDFAGHLSLEHRTGPRELISFLDEPSAIRHGGGVRRIPGRTLGGPRARRSNMHFSSSSGLSALSPSGRESVDPIAELLSQLSGVRRGGPPTSQLQQLQMQIQLERQQVTATRQQLERLPRRAHPLVSSSNSNATMAEVISGASGGGSGSGSGLISGSGSGSNANGGGSGSSRTNEWSVSAQHQSQQSSLAANALNTREVTLNSSNYLSFNDFGLSPQYSSFLQPGGSGGISGSNGNSMLGMSIAGGSGSGANAGSAAAGGASGNGSGADGAQSQFLLTKFMQPTLSDAEWAEIGRERADRSQFVQALLLSTLACTSLDLDPEHDKRGESQETTNSDNVNNEKAASAAANNTNNTANDSESSSSSYGDNTRETMMNNNAADASAQTTNTTSSVGGGSGTVRQQVHQQQQTSPEDFVVDDLKQQQQQAYSSKKKSAGNATAGIKPAAAAGGVATDRGIERRGRPPPQAAGGVAGAAATGSQAQQQQQQQQQGQQPQKYKQNAAANAAAMSAANTNQIPDTR</sequence>
<dbReference type="EnsemblMetazoa" id="MDOA006260-RE">
    <property type="protein sequence ID" value="MDOA006260-PE"/>
    <property type="gene ID" value="MDOA006260"/>
</dbReference>
<dbReference type="InterPro" id="IPR043145">
    <property type="entry name" value="Znf_ZZ_sf"/>
</dbReference>
<feature type="compositionally biased region" description="Basic and acidic residues" evidence="9">
    <location>
        <begin position="445"/>
        <end position="454"/>
    </location>
</feature>
<dbReference type="GO" id="GO:0099536">
    <property type="term" value="P:synaptic signaling"/>
    <property type="evidence" value="ECO:0007669"/>
    <property type="project" value="TreeGrafter"/>
</dbReference>
<evidence type="ECO:0000313" key="11">
    <source>
        <dbReference type="EnsemblMetazoa" id="MDOA006260-PB"/>
    </source>
</evidence>
<dbReference type="EnsemblMetazoa" id="MDOA006260-RB">
    <property type="protein sequence ID" value="MDOA006260-PB"/>
    <property type="gene ID" value="MDOA006260"/>
</dbReference>
<evidence type="ECO:0000256" key="1">
    <source>
        <dbReference type="ARBA" id="ARBA00000900"/>
    </source>
</evidence>
<dbReference type="RefSeq" id="XP_005189814.2">
    <property type="nucleotide sequence ID" value="XM_005189757.4"/>
</dbReference>
<feature type="compositionally biased region" description="Low complexity" evidence="9">
    <location>
        <begin position="180"/>
        <end position="192"/>
    </location>
</feature>
<protein>
    <recommendedName>
        <fullName evidence="3">RING-type E3 ubiquitin transferase</fullName>
        <ecNumber evidence="3">2.3.2.27</ecNumber>
    </recommendedName>
</protein>
<gene>
    <name evidence="12" type="primary">101892928</name>
</gene>
<dbReference type="Pfam" id="PF00569">
    <property type="entry name" value="ZZ"/>
    <property type="match status" value="1"/>
</dbReference>
<dbReference type="AlphaFoldDB" id="A0A1I8MLP8"/>
<evidence type="ECO:0000259" key="10">
    <source>
        <dbReference type="PROSITE" id="PS50135"/>
    </source>
</evidence>
<dbReference type="PROSITE" id="PS50135">
    <property type="entry name" value="ZF_ZZ_2"/>
    <property type="match status" value="1"/>
</dbReference>
<feature type="region of interest" description="Disordered" evidence="9">
    <location>
        <begin position="155"/>
        <end position="193"/>
    </location>
</feature>
<dbReference type="CDD" id="cd02338">
    <property type="entry name" value="ZZ_PCMF_like"/>
    <property type="match status" value="1"/>
</dbReference>
<feature type="compositionally biased region" description="Low complexity" evidence="9">
    <location>
        <begin position="591"/>
        <end position="638"/>
    </location>
</feature>
<feature type="compositionally biased region" description="Low complexity" evidence="9">
    <location>
        <begin position="465"/>
        <end position="489"/>
    </location>
</feature>
<evidence type="ECO:0000313" key="12">
    <source>
        <dbReference type="EnsemblMetazoa" id="MDOA006260-PG"/>
    </source>
</evidence>
<feature type="compositionally biased region" description="Polar residues" evidence="9">
    <location>
        <begin position="490"/>
        <end position="508"/>
    </location>
</feature>
<keyword evidence="5" id="KW-0479">Metal-binding</keyword>
<reference evidence="12" key="2">
    <citation type="submission" date="2020-05" db="UniProtKB">
        <authorList>
            <consortium name="EnsemblMetazoa"/>
        </authorList>
    </citation>
    <scope>IDENTIFICATION</scope>
    <source>
        <strain evidence="12">Aabys</strain>
    </source>
</reference>
<dbReference type="InterPro" id="IPR050774">
    <property type="entry name" value="KCMF1/Dystrophin"/>
</dbReference>
<dbReference type="PANTHER" id="PTHR12268:SF13">
    <property type="entry name" value="E3 UBIQUITIN-PROTEIN LIGASE KCMF1"/>
    <property type="match status" value="1"/>
</dbReference>
<organism evidence="12">
    <name type="scientific">Musca domestica</name>
    <name type="common">House fly</name>
    <dbReference type="NCBI Taxonomy" id="7370"/>
    <lineage>
        <taxon>Eukaryota</taxon>
        <taxon>Metazoa</taxon>
        <taxon>Ecdysozoa</taxon>
        <taxon>Arthropoda</taxon>
        <taxon>Hexapoda</taxon>
        <taxon>Insecta</taxon>
        <taxon>Pterygota</taxon>
        <taxon>Neoptera</taxon>
        <taxon>Endopterygota</taxon>
        <taxon>Diptera</taxon>
        <taxon>Brachycera</taxon>
        <taxon>Muscomorpha</taxon>
        <taxon>Muscoidea</taxon>
        <taxon>Muscidae</taxon>
        <taxon>Musca</taxon>
    </lineage>
</organism>
<dbReference type="VEuPathDB" id="VectorBase:MDOMA2_013536"/>
<dbReference type="STRING" id="7370.A0A1I8MLP8"/>
<dbReference type="GO" id="GO:0061630">
    <property type="term" value="F:ubiquitin protein ligase activity"/>
    <property type="evidence" value="ECO:0007669"/>
    <property type="project" value="UniProtKB-EC"/>
</dbReference>
<dbReference type="RefSeq" id="XP_005189811.2">
    <property type="nucleotide sequence ID" value="XM_005189754.4"/>
</dbReference>
<comment type="similarity">
    <text evidence="2">Belongs to the KCMF1 family.</text>
</comment>
<dbReference type="Pfam" id="PF05605">
    <property type="entry name" value="zf-Di19"/>
    <property type="match status" value="1"/>
</dbReference>
<dbReference type="KEGG" id="mde:101892928"/>
<feature type="compositionally biased region" description="Low complexity" evidence="9">
    <location>
        <begin position="304"/>
        <end position="314"/>
    </location>
</feature>
<dbReference type="EnsemblMetazoa" id="MDOA006260-RG">
    <property type="protein sequence ID" value="MDOA006260-PG"/>
    <property type="gene ID" value="MDOA006260"/>
</dbReference>
<dbReference type="InterPro" id="IPR000433">
    <property type="entry name" value="Znf_ZZ"/>
</dbReference>
<dbReference type="GO" id="GO:0010646">
    <property type="term" value="P:regulation of cell communication"/>
    <property type="evidence" value="ECO:0007669"/>
    <property type="project" value="UniProtKB-ARBA"/>
</dbReference>
<dbReference type="EC" id="2.3.2.27" evidence="3"/>
<keyword evidence="7" id="KW-0862">Zinc</keyword>
<evidence type="ECO:0000256" key="5">
    <source>
        <dbReference type="ARBA" id="ARBA00022723"/>
    </source>
</evidence>
<evidence type="ECO:0000256" key="3">
    <source>
        <dbReference type="ARBA" id="ARBA00012483"/>
    </source>
</evidence>
<feature type="region of interest" description="Disordered" evidence="9">
    <location>
        <begin position="237"/>
        <end position="314"/>
    </location>
</feature>
<accession>A0A1I8MLP8</accession>
<dbReference type="PROSITE" id="PS01357">
    <property type="entry name" value="ZF_ZZ_1"/>
    <property type="match status" value="1"/>
</dbReference>
<dbReference type="Gene3D" id="3.30.60.90">
    <property type="match status" value="1"/>
</dbReference>
<dbReference type="SUPFAM" id="SSF57850">
    <property type="entry name" value="RING/U-box"/>
    <property type="match status" value="1"/>
</dbReference>
<reference evidence="11" key="1">
    <citation type="journal article" date="2014" name="Genome Biol.">
        <title>Genome of the house fly, Musca domestica L., a global vector of diseases with adaptations to a septic environment.</title>
        <authorList>
            <person name="Scott J.G."/>
            <person name="Warren W.C."/>
            <person name="Beukeboom L.W."/>
            <person name="Bopp D."/>
            <person name="Clark A.G."/>
            <person name="Giers S.D."/>
            <person name="Hediger M."/>
            <person name="Jones A.K."/>
            <person name="Kasai S."/>
            <person name="Leichter C.A."/>
            <person name="Li M."/>
            <person name="Meisel R.P."/>
            <person name="Minx P."/>
            <person name="Murphy T.D."/>
            <person name="Nelson D.R."/>
            <person name="Reid W.R."/>
            <person name="Rinkevich F.D."/>
            <person name="Robertson H.M."/>
            <person name="Sackton T.B."/>
            <person name="Sattelle D.B."/>
            <person name="Thibaud-Nissen F."/>
            <person name="Tomlinson C."/>
            <person name="van de Zande L."/>
            <person name="Walden K.K."/>
            <person name="Wilson R.K."/>
            <person name="Liu N."/>
        </authorList>
    </citation>
    <scope>NUCLEOTIDE SEQUENCE</scope>
    <source>
        <strain evidence="11">Aabys</strain>
    </source>
</reference>
<name>A0A1I8MLP8_MUSDO</name>
<dbReference type="OrthoDB" id="7873042at2759"/>
<dbReference type="EnsemblMetazoa" id="MDOA006260-RN">
    <property type="protein sequence ID" value="MDOA006260-PN"/>
    <property type="gene ID" value="MDOA006260"/>
</dbReference>
<keyword evidence="6 8" id="KW-0863">Zinc-finger</keyword>
<feature type="region of interest" description="Disordered" evidence="9">
    <location>
        <begin position="373"/>
        <end position="394"/>
    </location>
</feature>
<evidence type="ECO:0000256" key="8">
    <source>
        <dbReference type="PROSITE-ProRule" id="PRU00228"/>
    </source>
</evidence>
<feature type="compositionally biased region" description="Low complexity" evidence="9">
    <location>
        <begin position="546"/>
        <end position="576"/>
    </location>
</feature>
<proteinExistence type="inferred from homology"/>
<dbReference type="EnsemblMetazoa" id="MDOA006260-RA">
    <property type="protein sequence ID" value="MDOA006260-PA"/>
    <property type="gene ID" value="MDOA006260"/>
</dbReference>
<dbReference type="GO" id="GO:0008270">
    <property type="term" value="F:zinc ion binding"/>
    <property type="evidence" value="ECO:0007669"/>
    <property type="project" value="UniProtKB-KW"/>
</dbReference>
<dbReference type="InterPro" id="IPR008598">
    <property type="entry name" value="Di19_Zn-bd"/>
</dbReference>
<feature type="compositionally biased region" description="Low complexity" evidence="9">
    <location>
        <begin position="523"/>
        <end position="533"/>
    </location>
</feature>
<evidence type="ECO:0000256" key="9">
    <source>
        <dbReference type="SAM" id="MobiDB-lite"/>
    </source>
</evidence>
<dbReference type="PANTHER" id="PTHR12268">
    <property type="entry name" value="E3 UBIQUITIN-PROTEIN LIGASE KCMF1"/>
    <property type="match status" value="1"/>
</dbReference>
<dbReference type="RefSeq" id="XP_005189819.2">
    <property type="nucleotide sequence ID" value="XM_005189762.4"/>
</dbReference>
<dbReference type="EnsemblMetazoa" id="MDOA006260-RO">
    <property type="protein sequence ID" value="MDOA006260-PO"/>
    <property type="gene ID" value="MDOA006260"/>
</dbReference>
<dbReference type="eggNOG" id="KOG1280">
    <property type="taxonomic scope" value="Eukaryota"/>
</dbReference>
<dbReference type="GO" id="GO:0023051">
    <property type="term" value="P:regulation of signaling"/>
    <property type="evidence" value="ECO:0007669"/>
    <property type="project" value="UniProtKB-ARBA"/>
</dbReference>
<dbReference type="GO" id="GO:0005886">
    <property type="term" value="C:plasma membrane"/>
    <property type="evidence" value="ECO:0007669"/>
    <property type="project" value="TreeGrafter"/>
</dbReference>
<feature type="region of interest" description="Disordered" evidence="9">
    <location>
        <begin position="444"/>
        <end position="644"/>
    </location>
</feature>
<evidence type="ECO:0000256" key="7">
    <source>
        <dbReference type="ARBA" id="ARBA00022833"/>
    </source>
</evidence>
<feature type="domain" description="ZZ-type" evidence="10">
    <location>
        <begin position="4"/>
        <end position="60"/>
    </location>
</feature>
<feature type="compositionally biased region" description="Gly residues" evidence="9">
    <location>
        <begin position="267"/>
        <end position="294"/>
    </location>
</feature>
<dbReference type="RefSeq" id="XP_005189816.2">
    <property type="nucleotide sequence ID" value="XM_005189759.4"/>
</dbReference>
<dbReference type="VEuPathDB" id="VectorBase:MDOA006260"/>
<evidence type="ECO:0000256" key="4">
    <source>
        <dbReference type="ARBA" id="ARBA00022679"/>
    </source>
</evidence>
<dbReference type="SMART" id="SM00291">
    <property type="entry name" value="ZnF_ZZ"/>
    <property type="match status" value="1"/>
</dbReference>